<dbReference type="OrthoDB" id="101428at2759"/>
<dbReference type="AlphaFoldDB" id="A0A8T1VTK8"/>
<evidence type="ECO:0000256" key="1">
    <source>
        <dbReference type="SAM" id="Phobius"/>
    </source>
</evidence>
<gene>
    <name evidence="2" type="ORF">PHYPSEUDO_002509</name>
</gene>
<keyword evidence="1" id="KW-1133">Transmembrane helix</keyword>
<protein>
    <recommendedName>
        <fullName evidence="4">Transmembrane protein</fullName>
    </recommendedName>
</protein>
<evidence type="ECO:0000313" key="2">
    <source>
        <dbReference type="EMBL" id="KAG7384521.1"/>
    </source>
</evidence>
<accession>A0A8T1VTK8</accession>
<keyword evidence="3" id="KW-1185">Reference proteome</keyword>
<feature type="transmembrane region" description="Helical" evidence="1">
    <location>
        <begin position="354"/>
        <end position="376"/>
    </location>
</feature>
<proteinExistence type="predicted"/>
<dbReference type="EMBL" id="JAGDFM010000145">
    <property type="protein sequence ID" value="KAG7384521.1"/>
    <property type="molecule type" value="Genomic_DNA"/>
</dbReference>
<feature type="transmembrane region" description="Helical" evidence="1">
    <location>
        <begin position="227"/>
        <end position="245"/>
    </location>
</feature>
<keyword evidence="1" id="KW-0472">Membrane</keyword>
<name>A0A8T1VTK8_9STRA</name>
<evidence type="ECO:0008006" key="4">
    <source>
        <dbReference type="Google" id="ProtNLM"/>
    </source>
</evidence>
<feature type="transmembrane region" description="Helical" evidence="1">
    <location>
        <begin position="199"/>
        <end position="221"/>
    </location>
</feature>
<feature type="transmembrane region" description="Helical" evidence="1">
    <location>
        <begin position="388"/>
        <end position="409"/>
    </location>
</feature>
<comment type="caution">
    <text evidence="2">The sequence shown here is derived from an EMBL/GenBank/DDBJ whole genome shotgun (WGS) entry which is preliminary data.</text>
</comment>
<keyword evidence="1" id="KW-0812">Transmembrane</keyword>
<reference evidence="2" key="1">
    <citation type="submission" date="2021-02" db="EMBL/GenBank/DDBJ databases">
        <authorList>
            <person name="Palmer J.M."/>
        </authorList>
    </citation>
    <scope>NUCLEOTIDE SEQUENCE</scope>
    <source>
        <strain evidence="2">SCRP734</strain>
    </source>
</reference>
<dbReference type="Proteomes" id="UP000694044">
    <property type="component" value="Unassembled WGS sequence"/>
</dbReference>
<organism evidence="2 3">
    <name type="scientific">Phytophthora pseudosyringae</name>
    <dbReference type="NCBI Taxonomy" id="221518"/>
    <lineage>
        <taxon>Eukaryota</taxon>
        <taxon>Sar</taxon>
        <taxon>Stramenopiles</taxon>
        <taxon>Oomycota</taxon>
        <taxon>Peronosporomycetes</taxon>
        <taxon>Peronosporales</taxon>
        <taxon>Peronosporaceae</taxon>
        <taxon>Phytophthora</taxon>
    </lineage>
</organism>
<feature type="transmembrane region" description="Helical" evidence="1">
    <location>
        <begin position="28"/>
        <end position="49"/>
    </location>
</feature>
<evidence type="ECO:0000313" key="3">
    <source>
        <dbReference type="Proteomes" id="UP000694044"/>
    </source>
</evidence>
<sequence length="410" mass="46266">MLSLRFIGAPDSKPAVWVCLKKLIRGTFVYFLVTLAVMLGCSSCAVYLASIKPAIFKYKLDCYVGTMSTHGFFTGITLASKRIYYQETCQGRERLMLTQQTPKRRNTAAGSRHEPIKSFRSAYGMRSFSFWRAYIKEFPKSTPAAFAGAFVHILSQQRIMEQSATVLTCFVIASTLFKLTIQESTKHYILKKRIRSIKFMCAAVALPTVLIDTQTRIILLGTKNTQLVAMGTLGMAFIEICLRIGKARLILQTIRNRETSIPQSRKSTVMTLPRVPRIDSSSPSPVRVDFELWRRRLHAYHIAEINADTYAEYIAIGCSASILFFFSDHPHYSLLRQPGSTEDRNHKSSQLKTLLFQVAVEVVVDFVSTLLEMMAGIEFELIKDLGPFLTVLFVVTAVLNINISVGIYLF</sequence>